<sequence>MRFMGPAAVMLLALAVHGDGVVPGKTAAQADRVLILGNSITLHGPKADIGWHDNWGMAASALAKDYAHLLVQKFTTARQGQAPEFMIGNIAGFERGYASADVNEVLKKYLEFKPDLVVLAIGENIPAPGDPEQEAALLKALQALMTALRADGTNRLFVRGSFWPHAVKDRLLREACVATGGIYVDLSNFAGKEEYFARSERQFEHKGVAGHPGDRGMAAIADAIWEVISAHK</sequence>
<proteinExistence type="predicted"/>
<feature type="signal peptide" evidence="1">
    <location>
        <begin position="1"/>
        <end position="18"/>
    </location>
</feature>
<dbReference type="EC" id="3.2.1.22" evidence="2"/>
<dbReference type="GO" id="GO:0016788">
    <property type="term" value="F:hydrolase activity, acting on ester bonds"/>
    <property type="evidence" value="ECO:0007669"/>
    <property type="project" value="UniProtKB-ARBA"/>
</dbReference>
<keyword evidence="3" id="KW-1185">Reference proteome</keyword>
<keyword evidence="2" id="KW-0378">Hydrolase</keyword>
<dbReference type="Gene3D" id="3.40.50.1110">
    <property type="entry name" value="SGNH hydrolase"/>
    <property type="match status" value="1"/>
</dbReference>
<dbReference type="SUPFAM" id="SSF52266">
    <property type="entry name" value="SGNH hydrolase"/>
    <property type="match status" value="1"/>
</dbReference>
<evidence type="ECO:0000313" key="2">
    <source>
        <dbReference type="EMBL" id="MDQ0291720.1"/>
    </source>
</evidence>
<dbReference type="GO" id="GO:0004557">
    <property type="term" value="F:alpha-galactosidase activity"/>
    <property type="evidence" value="ECO:0007669"/>
    <property type="project" value="UniProtKB-EC"/>
</dbReference>
<dbReference type="EMBL" id="JAUSVL010000001">
    <property type="protein sequence ID" value="MDQ0291720.1"/>
    <property type="molecule type" value="Genomic_DNA"/>
</dbReference>
<dbReference type="AlphaFoldDB" id="A0AAE3VJT3"/>
<accession>A0AAE3VJT3</accession>
<evidence type="ECO:0000313" key="3">
    <source>
        <dbReference type="Proteomes" id="UP001238163"/>
    </source>
</evidence>
<evidence type="ECO:0000256" key="1">
    <source>
        <dbReference type="SAM" id="SignalP"/>
    </source>
</evidence>
<feature type="chain" id="PRO_5042200329" evidence="1">
    <location>
        <begin position="19"/>
        <end position="232"/>
    </location>
</feature>
<dbReference type="InterPro" id="IPR036514">
    <property type="entry name" value="SGNH_hydro_sf"/>
</dbReference>
<organism evidence="2 3">
    <name type="scientific">Oligosphaera ethanolica</name>
    <dbReference type="NCBI Taxonomy" id="760260"/>
    <lineage>
        <taxon>Bacteria</taxon>
        <taxon>Pseudomonadati</taxon>
        <taxon>Lentisphaerota</taxon>
        <taxon>Oligosphaeria</taxon>
        <taxon>Oligosphaerales</taxon>
        <taxon>Oligosphaeraceae</taxon>
        <taxon>Oligosphaera</taxon>
    </lineage>
</organism>
<reference evidence="2" key="1">
    <citation type="submission" date="2023-07" db="EMBL/GenBank/DDBJ databases">
        <title>Genomic Encyclopedia of Type Strains, Phase IV (KMG-IV): sequencing the most valuable type-strain genomes for metagenomic binning, comparative biology and taxonomic classification.</title>
        <authorList>
            <person name="Goeker M."/>
        </authorList>
    </citation>
    <scope>NUCLEOTIDE SEQUENCE</scope>
    <source>
        <strain evidence="2">DSM 24202</strain>
    </source>
</reference>
<keyword evidence="1" id="KW-0732">Signal</keyword>
<name>A0AAE3VJT3_9BACT</name>
<comment type="caution">
    <text evidence="2">The sequence shown here is derived from an EMBL/GenBank/DDBJ whole genome shotgun (WGS) entry which is preliminary data.</text>
</comment>
<gene>
    <name evidence="2" type="ORF">J3R75_003827</name>
</gene>
<dbReference type="RefSeq" id="WP_307264929.1">
    <property type="nucleotide sequence ID" value="NZ_JAUSVL010000001.1"/>
</dbReference>
<keyword evidence="2" id="KW-0326">Glycosidase</keyword>
<dbReference type="Proteomes" id="UP001238163">
    <property type="component" value="Unassembled WGS sequence"/>
</dbReference>
<protein>
    <submittedName>
        <fullName evidence="2">Alpha-galactosidase</fullName>
        <ecNumber evidence="2">3.2.1.22</ecNumber>
    </submittedName>
</protein>